<proteinExistence type="predicted"/>
<gene>
    <name evidence="1" type="ORF">A2765_04025</name>
</gene>
<organism evidence="1 2">
    <name type="scientific">Candidatus Kaiserbacteria bacterium RIFCSPHIGHO2_01_FULL_56_24</name>
    <dbReference type="NCBI Taxonomy" id="1798487"/>
    <lineage>
        <taxon>Bacteria</taxon>
        <taxon>Candidatus Kaiseribacteriota</taxon>
    </lineage>
</organism>
<protein>
    <submittedName>
        <fullName evidence="1">Uncharacterized protein</fullName>
    </submittedName>
</protein>
<name>A0A1F6DE76_9BACT</name>
<evidence type="ECO:0000313" key="2">
    <source>
        <dbReference type="Proteomes" id="UP000176377"/>
    </source>
</evidence>
<sequence length="127" mass="14718">MFDFIVINTTRIPTGEQMRVLRNVAAIQLRSHQKDPLSYFVHEYCEGSVTRKSEGTLGTFAGMIFCADLGVYDGERWTVEFLIPRNTEWRMLDEQVHIMSGRPLPDRDYGIKKVDTSKTESVKTWKK</sequence>
<comment type="caution">
    <text evidence="1">The sequence shown here is derived from an EMBL/GenBank/DDBJ whole genome shotgun (WGS) entry which is preliminary data.</text>
</comment>
<dbReference type="AlphaFoldDB" id="A0A1F6DE76"/>
<reference evidence="1 2" key="1">
    <citation type="journal article" date="2016" name="Nat. Commun.">
        <title>Thousands of microbial genomes shed light on interconnected biogeochemical processes in an aquifer system.</title>
        <authorList>
            <person name="Anantharaman K."/>
            <person name="Brown C.T."/>
            <person name="Hug L.A."/>
            <person name="Sharon I."/>
            <person name="Castelle C.J."/>
            <person name="Probst A.J."/>
            <person name="Thomas B.C."/>
            <person name="Singh A."/>
            <person name="Wilkins M.J."/>
            <person name="Karaoz U."/>
            <person name="Brodie E.L."/>
            <person name="Williams K.H."/>
            <person name="Hubbard S.S."/>
            <person name="Banfield J.F."/>
        </authorList>
    </citation>
    <scope>NUCLEOTIDE SEQUENCE [LARGE SCALE GENOMIC DNA]</scope>
</reference>
<dbReference type="EMBL" id="MFLA01000016">
    <property type="protein sequence ID" value="OGG59728.1"/>
    <property type="molecule type" value="Genomic_DNA"/>
</dbReference>
<dbReference type="Proteomes" id="UP000176377">
    <property type="component" value="Unassembled WGS sequence"/>
</dbReference>
<evidence type="ECO:0000313" key="1">
    <source>
        <dbReference type="EMBL" id="OGG59728.1"/>
    </source>
</evidence>
<accession>A0A1F6DE76</accession>